<feature type="transmembrane region" description="Helical" evidence="7">
    <location>
        <begin position="29"/>
        <end position="49"/>
    </location>
</feature>
<dbReference type="RefSeq" id="WP_284382327.1">
    <property type="nucleotide sequence ID" value="NZ_BSNM01000015.1"/>
</dbReference>
<comment type="subcellular location">
    <subcellularLocation>
        <location evidence="1">Cell membrane</location>
        <topology evidence="1">Multi-pass membrane protein</topology>
    </subcellularLocation>
    <subcellularLocation>
        <location evidence="6">Membrane</location>
        <topology evidence="6">Multi-pass membrane protein</topology>
    </subcellularLocation>
</comment>
<evidence type="ECO:0000256" key="2">
    <source>
        <dbReference type="ARBA" id="ARBA00022475"/>
    </source>
</evidence>
<keyword evidence="9" id="KW-0282">Flagellum</keyword>
<dbReference type="PANTHER" id="PTHR30433">
    <property type="entry name" value="CHEMOTAXIS PROTEIN MOTA"/>
    <property type="match status" value="1"/>
</dbReference>
<organism evidence="9 10">
    <name type="scientific">Litoribrevibacter albus</name>
    <dbReference type="NCBI Taxonomy" id="1473156"/>
    <lineage>
        <taxon>Bacteria</taxon>
        <taxon>Pseudomonadati</taxon>
        <taxon>Pseudomonadota</taxon>
        <taxon>Gammaproteobacteria</taxon>
        <taxon>Oceanospirillales</taxon>
        <taxon>Oceanospirillaceae</taxon>
        <taxon>Litoribrevibacter</taxon>
    </lineage>
</organism>
<keyword evidence="9" id="KW-0969">Cilium</keyword>
<reference evidence="9" key="2">
    <citation type="submission" date="2023-01" db="EMBL/GenBank/DDBJ databases">
        <title>Draft genome sequence of Litoribrevibacter albus strain NBRC 110071.</title>
        <authorList>
            <person name="Sun Q."/>
            <person name="Mori K."/>
        </authorList>
    </citation>
    <scope>NUCLEOTIDE SEQUENCE</scope>
    <source>
        <strain evidence="9">NBRC 110071</strain>
    </source>
</reference>
<dbReference type="GO" id="GO:0005886">
    <property type="term" value="C:plasma membrane"/>
    <property type="evidence" value="ECO:0007669"/>
    <property type="project" value="UniProtKB-SubCell"/>
</dbReference>
<evidence type="ECO:0000259" key="8">
    <source>
        <dbReference type="Pfam" id="PF01618"/>
    </source>
</evidence>
<dbReference type="NCBIfam" id="NF006583">
    <property type="entry name" value="PRK09109.1"/>
    <property type="match status" value="1"/>
</dbReference>
<sequence>MDVLSLFGLILGLGGILFGNFLDGGHITMLGNLAAFVIVILGTSGAMLLQTTPRSFRHALRLTKWIFLPPLVNFERGIEQIMFWSTTARKEGLLGLEGMADAEAEPFARKGLQLLVDGAEPETIRHTLEMVIDLEEHRDIAAGLFWEGMGGYAPTIGIIGAVLGLIHVMTNLGEPELLGQGIATAFVATIYGVGSANLLFLPIGGKIKSIVISQGEYKQMILEGLVAISEGENPKAIGSRLQSFIEK</sequence>
<reference evidence="9" key="1">
    <citation type="journal article" date="2014" name="Int. J. Syst. Evol. Microbiol.">
        <title>Complete genome sequence of Corynebacterium casei LMG S-19264T (=DSM 44701T), isolated from a smear-ripened cheese.</title>
        <authorList>
            <consortium name="US DOE Joint Genome Institute (JGI-PGF)"/>
            <person name="Walter F."/>
            <person name="Albersmeier A."/>
            <person name="Kalinowski J."/>
            <person name="Ruckert C."/>
        </authorList>
    </citation>
    <scope>NUCLEOTIDE SEQUENCE</scope>
    <source>
        <strain evidence="9">NBRC 110071</strain>
    </source>
</reference>
<evidence type="ECO:0000313" key="9">
    <source>
        <dbReference type="EMBL" id="GLQ32360.1"/>
    </source>
</evidence>
<proteinExistence type="inferred from homology"/>
<name>A0AA37SCT2_9GAMM</name>
<evidence type="ECO:0000256" key="4">
    <source>
        <dbReference type="ARBA" id="ARBA00022989"/>
    </source>
</evidence>
<feature type="transmembrane region" description="Helical" evidence="7">
    <location>
        <begin position="182"/>
        <end position="201"/>
    </location>
</feature>
<keyword evidence="3 7" id="KW-0812">Transmembrane</keyword>
<evidence type="ECO:0000256" key="5">
    <source>
        <dbReference type="ARBA" id="ARBA00023136"/>
    </source>
</evidence>
<dbReference type="AlphaFoldDB" id="A0AA37SCT2"/>
<dbReference type="InterPro" id="IPR047055">
    <property type="entry name" value="MotA-like"/>
</dbReference>
<evidence type="ECO:0000313" key="10">
    <source>
        <dbReference type="Proteomes" id="UP001161389"/>
    </source>
</evidence>
<dbReference type="GO" id="GO:0015031">
    <property type="term" value="P:protein transport"/>
    <property type="evidence" value="ECO:0007669"/>
    <property type="project" value="UniProtKB-KW"/>
</dbReference>
<accession>A0AA37SCT2</accession>
<keyword evidence="10" id="KW-1185">Reference proteome</keyword>
<dbReference type="Pfam" id="PF01618">
    <property type="entry name" value="MotA_ExbB"/>
    <property type="match status" value="1"/>
</dbReference>
<keyword evidence="4 7" id="KW-1133">Transmembrane helix</keyword>
<keyword evidence="5 7" id="KW-0472">Membrane</keyword>
<evidence type="ECO:0000256" key="7">
    <source>
        <dbReference type="SAM" id="Phobius"/>
    </source>
</evidence>
<keyword evidence="2" id="KW-1003">Cell membrane</keyword>
<dbReference type="Proteomes" id="UP001161389">
    <property type="component" value="Unassembled WGS sequence"/>
</dbReference>
<keyword evidence="6" id="KW-0813">Transport</keyword>
<dbReference type="GO" id="GO:0071978">
    <property type="term" value="P:bacterial-type flagellum-dependent swarming motility"/>
    <property type="evidence" value="ECO:0007669"/>
    <property type="project" value="InterPro"/>
</dbReference>
<dbReference type="EMBL" id="BSNM01000015">
    <property type="protein sequence ID" value="GLQ32360.1"/>
    <property type="molecule type" value="Genomic_DNA"/>
</dbReference>
<evidence type="ECO:0000256" key="3">
    <source>
        <dbReference type="ARBA" id="ARBA00022692"/>
    </source>
</evidence>
<dbReference type="InterPro" id="IPR002898">
    <property type="entry name" value="MotA_ExbB_proton_chnl"/>
</dbReference>
<comment type="caution">
    <text evidence="9">The sequence shown here is derived from an EMBL/GenBank/DDBJ whole genome shotgun (WGS) entry which is preliminary data.</text>
</comment>
<dbReference type="GO" id="GO:0006935">
    <property type="term" value="P:chemotaxis"/>
    <property type="evidence" value="ECO:0007669"/>
    <property type="project" value="InterPro"/>
</dbReference>
<feature type="domain" description="MotA/TolQ/ExbB proton channel" evidence="8">
    <location>
        <begin position="102"/>
        <end position="212"/>
    </location>
</feature>
<evidence type="ECO:0000256" key="6">
    <source>
        <dbReference type="RuleBase" id="RU004057"/>
    </source>
</evidence>
<protein>
    <submittedName>
        <fullName evidence="9">Flagellar motor protein</fullName>
    </submittedName>
</protein>
<gene>
    <name evidence="9" type="primary">motC</name>
    <name evidence="9" type="ORF">GCM10007876_28390</name>
</gene>
<feature type="transmembrane region" description="Helical" evidence="7">
    <location>
        <begin position="152"/>
        <end position="170"/>
    </location>
</feature>
<comment type="similarity">
    <text evidence="6">Belongs to the exbB/tolQ family.</text>
</comment>
<evidence type="ECO:0000256" key="1">
    <source>
        <dbReference type="ARBA" id="ARBA00004651"/>
    </source>
</evidence>
<keyword evidence="9" id="KW-0966">Cell projection</keyword>
<keyword evidence="6" id="KW-0653">Protein transport</keyword>
<dbReference type="PANTHER" id="PTHR30433:SF3">
    <property type="entry name" value="MOTILITY PROTEIN A"/>
    <property type="match status" value="1"/>
</dbReference>